<keyword evidence="2" id="KW-1185">Reference proteome</keyword>
<gene>
    <name evidence="1" type="ORF">TNCT_201821</name>
</gene>
<sequence length="76" mass="8387">MEGTSVRGRGEMMTKKMLYGHVADSDLAPLIGKGPQLWAVLGKKKQSNSPRISRILLVPMALCSERREKSRTSKAC</sequence>
<proteinExistence type="predicted"/>
<protein>
    <submittedName>
        <fullName evidence="1">Uncharacterized protein</fullName>
    </submittedName>
</protein>
<comment type="caution">
    <text evidence="1">The sequence shown here is derived from an EMBL/GenBank/DDBJ whole genome shotgun (WGS) entry which is preliminary data.</text>
</comment>
<dbReference type="Proteomes" id="UP000887116">
    <property type="component" value="Unassembled WGS sequence"/>
</dbReference>
<evidence type="ECO:0000313" key="1">
    <source>
        <dbReference type="EMBL" id="GFR11390.1"/>
    </source>
</evidence>
<accession>A0A8X6GY40</accession>
<dbReference type="AlphaFoldDB" id="A0A8X6GY40"/>
<organism evidence="1 2">
    <name type="scientific">Trichonephila clavata</name>
    <name type="common">Joro spider</name>
    <name type="synonym">Nephila clavata</name>
    <dbReference type="NCBI Taxonomy" id="2740835"/>
    <lineage>
        <taxon>Eukaryota</taxon>
        <taxon>Metazoa</taxon>
        <taxon>Ecdysozoa</taxon>
        <taxon>Arthropoda</taxon>
        <taxon>Chelicerata</taxon>
        <taxon>Arachnida</taxon>
        <taxon>Araneae</taxon>
        <taxon>Araneomorphae</taxon>
        <taxon>Entelegynae</taxon>
        <taxon>Araneoidea</taxon>
        <taxon>Nephilidae</taxon>
        <taxon>Trichonephila</taxon>
    </lineage>
</organism>
<dbReference type="EMBL" id="BMAO01026662">
    <property type="protein sequence ID" value="GFR11390.1"/>
    <property type="molecule type" value="Genomic_DNA"/>
</dbReference>
<reference evidence="1" key="1">
    <citation type="submission" date="2020-07" db="EMBL/GenBank/DDBJ databases">
        <title>Multicomponent nature underlies the extraordinary mechanical properties of spider dragline silk.</title>
        <authorList>
            <person name="Kono N."/>
            <person name="Nakamura H."/>
            <person name="Mori M."/>
            <person name="Yoshida Y."/>
            <person name="Ohtoshi R."/>
            <person name="Malay A.D."/>
            <person name="Moran D.A.P."/>
            <person name="Tomita M."/>
            <person name="Numata K."/>
            <person name="Arakawa K."/>
        </authorList>
    </citation>
    <scope>NUCLEOTIDE SEQUENCE</scope>
</reference>
<name>A0A8X6GY40_TRICU</name>
<evidence type="ECO:0000313" key="2">
    <source>
        <dbReference type="Proteomes" id="UP000887116"/>
    </source>
</evidence>